<name>A0AA41YMQ9_9PROT</name>
<dbReference type="Pfam" id="PF01965">
    <property type="entry name" value="DJ-1_PfpI"/>
    <property type="match status" value="1"/>
</dbReference>
<protein>
    <submittedName>
        <fullName evidence="2">DJ-1/PfpI family protein</fullName>
    </submittedName>
</protein>
<dbReference type="EMBL" id="JAPDNT010000001">
    <property type="protein sequence ID" value="MCW3473125.1"/>
    <property type="molecule type" value="Genomic_DNA"/>
</dbReference>
<dbReference type="PANTHER" id="PTHR43130">
    <property type="entry name" value="ARAC-FAMILY TRANSCRIPTIONAL REGULATOR"/>
    <property type="match status" value="1"/>
</dbReference>
<proteinExistence type="predicted"/>
<dbReference type="CDD" id="cd03139">
    <property type="entry name" value="GATase1_PfpI_2"/>
    <property type="match status" value="1"/>
</dbReference>
<gene>
    <name evidence="2" type="ORF">OL599_00905</name>
</gene>
<evidence type="ECO:0000259" key="1">
    <source>
        <dbReference type="Pfam" id="PF01965"/>
    </source>
</evidence>
<dbReference type="InterPro" id="IPR052158">
    <property type="entry name" value="INH-QAR"/>
</dbReference>
<dbReference type="AlphaFoldDB" id="A0AA41YMQ9"/>
<reference evidence="2" key="2">
    <citation type="submission" date="2022-10" db="EMBL/GenBank/DDBJ databases">
        <authorList>
            <person name="Trinh H.N."/>
        </authorList>
    </citation>
    <scope>NUCLEOTIDE SEQUENCE</scope>
    <source>
        <strain evidence="2">RN2-1</strain>
    </source>
</reference>
<organism evidence="2 3">
    <name type="scientific">Limobrevibacterium gyesilva</name>
    <dbReference type="NCBI Taxonomy" id="2991712"/>
    <lineage>
        <taxon>Bacteria</taxon>
        <taxon>Pseudomonadati</taxon>
        <taxon>Pseudomonadota</taxon>
        <taxon>Alphaproteobacteria</taxon>
        <taxon>Acetobacterales</taxon>
        <taxon>Acetobacteraceae</taxon>
        <taxon>Limobrevibacterium</taxon>
    </lineage>
</organism>
<dbReference type="Gene3D" id="3.40.50.880">
    <property type="match status" value="1"/>
</dbReference>
<evidence type="ECO:0000313" key="2">
    <source>
        <dbReference type="EMBL" id="MCW3473125.1"/>
    </source>
</evidence>
<evidence type="ECO:0000313" key="3">
    <source>
        <dbReference type="Proteomes" id="UP001165679"/>
    </source>
</evidence>
<keyword evidence="3" id="KW-1185">Reference proteome</keyword>
<dbReference type="InterPro" id="IPR029062">
    <property type="entry name" value="Class_I_gatase-like"/>
</dbReference>
<sequence length="225" mass="23820">MTDMRVGLLLFPDLTQLDLTGPYEVFRKTPGFTVHLLARTLDPVRAETGLRLLPDTTLADCPQLDVLCVPGGPGVNPLIEDAEMLEFLRVQAAGARYVTSVCTGALVLGAAGLLRGLKATTHWAAHDLLAQFGAIPTQGRVVRDGRVFTGGGVTAGIDFALTLVAEVMGAEIAQAVQLQIEYAPAPPFNAGNPETAPATVLSAVRARGAPMRAKREEIVARATRR</sequence>
<dbReference type="RefSeq" id="WP_264711704.1">
    <property type="nucleotide sequence ID" value="NZ_JAPDNT010000001.1"/>
</dbReference>
<comment type="caution">
    <text evidence="2">The sequence shown here is derived from an EMBL/GenBank/DDBJ whole genome shotgun (WGS) entry which is preliminary data.</text>
</comment>
<accession>A0AA41YMQ9</accession>
<reference evidence="2" key="1">
    <citation type="submission" date="2022-09" db="EMBL/GenBank/DDBJ databases">
        <title>Rhodovastum sp. nov. RN2-1 isolated from soil in Seongnam, South Korea.</title>
        <authorList>
            <person name="Le N.T."/>
        </authorList>
    </citation>
    <scope>NUCLEOTIDE SEQUENCE</scope>
    <source>
        <strain evidence="2">RN2-1</strain>
    </source>
</reference>
<dbReference type="PANTHER" id="PTHR43130:SF2">
    <property type="entry name" value="DJ-1_PFPI DOMAIN-CONTAINING PROTEIN"/>
    <property type="match status" value="1"/>
</dbReference>
<dbReference type="SUPFAM" id="SSF52317">
    <property type="entry name" value="Class I glutamine amidotransferase-like"/>
    <property type="match status" value="1"/>
</dbReference>
<dbReference type="Proteomes" id="UP001165679">
    <property type="component" value="Unassembled WGS sequence"/>
</dbReference>
<feature type="domain" description="DJ-1/PfpI" evidence="1">
    <location>
        <begin position="4"/>
        <end position="165"/>
    </location>
</feature>
<dbReference type="GO" id="GO:0006355">
    <property type="term" value="P:regulation of DNA-templated transcription"/>
    <property type="evidence" value="ECO:0007669"/>
    <property type="project" value="TreeGrafter"/>
</dbReference>
<dbReference type="InterPro" id="IPR002818">
    <property type="entry name" value="DJ-1/PfpI"/>
</dbReference>